<feature type="compositionally biased region" description="Basic residues" evidence="1">
    <location>
        <begin position="639"/>
        <end position="651"/>
    </location>
</feature>
<dbReference type="AlphaFoldDB" id="A0AAD7MJG1"/>
<accession>A0AAD7MJG1</accession>
<dbReference type="Proteomes" id="UP001215598">
    <property type="component" value="Unassembled WGS sequence"/>
</dbReference>
<feature type="compositionally biased region" description="Basic residues" evidence="1">
    <location>
        <begin position="526"/>
        <end position="541"/>
    </location>
</feature>
<name>A0AAD7MJG1_9AGAR</name>
<feature type="region of interest" description="Disordered" evidence="1">
    <location>
        <begin position="1"/>
        <end position="61"/>
    </location>
</feature>
<feature type="compositionally biased region" description="Polar residues" evidence="1">
    <location>
        <begin position="562"/>
        <end position="571"/>
    </location>
</feature>
<feature type="region of interest" description="Disordered" evidence="1">
    <location>
        <begin position="395"/>
        <end position="450"/>
    </location>
</feature>
<comment type="caution">
    <text evidence="2">The sequence shown here is derived from an EMBL/GenBank/DDBJ whole genome shotgun (WGS) entry which is preliminary data.</text>
</comment>
<evidence type="ECO:0000256" key="1">
    <source>
        <dbReference type="SAM" id="MobiDB-lite"/>
    </source>
</evidence>
<proteinExistence type="predicted"/>
<evidence type="ECO:0000313" key="2">
    <source>
        <dbReference type="EMBL" id="KAJ7720408.1"/>
    </source>
</evidence>
<gene>
    <name evidence="2" type="ORF">B0H16DRAFT_1738830</name>
</gene>
<feature type="compositionally biased region" description="Polar residues" evidence="1">
    <location>
        <begin position="16"/>
        <end position="25"/>
    </location>
</feature>
<feature type="region of interest" description="Disordered" evidence="1">
    <location>
        <begin position="487"/>
        <end position="582"/>
    </location>
</feature>
<dbReference type="EMBL" id="JARKIB010000240">
    <property type="protein sequence ID" value="KAJ7720408.1"/>
    <property type="molecule type" value="Genomic_DNA"/>
</dbReference>
<evidence type="ECO:0000313" key="3">
    <source>
        <dbReference type="Proteomes" id="UP001215598"/>
    </source>
</evidence>
<feature type="compositionally biased region" description="Low complexity" evidence="1">
    <location>
        <begin position="432"/>
        <end position="443"/>
    </location>
</feature>
<sequence>MPPRNSSTRKTRSQDAKASSSTLSTIKIKVPAPGSSRRPPTPAPSPVAQRQSTPALDPASRFSSAGLPALSTLPRLGLDDYEQPFYPGLKNHPWPSDLIFDTVELQEAAPFAMDKATAKSFYFLLHPAIGHLVPFIRRQIHVEANSKAVQRALFSKALPIFETYYVNHQRTGRSQLLGGVVHRLCALAAPLGGSLAPRVRSLLQPDHFDKPAKVPINFDLPIYGATPPHRLHFETYPYSSDERATIAPFYFQPFIRIFSILRKPNFVTPERESVLLPHIACAMEFFTNWVKDRSTSIPFPPMQQRLFVSLRLAIQNLTQDRQTKRWLKTIPDVGKEPFPNSAFSLARTTYRPRPFGSSGLSNVHPLYNTESSERCINFEQLIKLPPFVPPIETLAPLESSPPARPIKEKAAVEKTPPTRFSRKPRSFSETRPSSAPAPASVPTTPTPVPATPVAETPATPALFLPPPEELFSSGSADEEFPFKGTLDQLQAEHELTPEVPVDTDVEMPAADEELNIPSSPIPAPKGKGKGVVKIGPPKRKRVENGDQTADPPRAIGPAGGKSTASKVTPVSSPERPSKRPRQALEVVIQRDPTLHAHAVRLSAVTADSEPNSSPSPSLSPSPGPRTRARTKIASNKTLKGSKLKKKKSSKRRTAETGKMR</sequence>
<organism evidence="2 3">
    <name type="scientific">Mycena metata</name>
    <dbReference type="NCBI Taxonomy" id="1033252"/>
    <lineage>
        <taxon>Eukaryota</taxon>
        <taxon>Fungi</taxon>
        <taxon>Dikarya</taxon>
        <taxon>Basidiomycota</taxon>
        <taxon>Agaricomycotina</taxon>
        <taxon>Agaricomycetes</taxon>
        <taxon>Agaricomycetidae</taxon>
        <taxon>Agaricales</taxon>
        <taxon>Marasmiineae</taxon>
        <taxon>Mycenaceae</taxon>
        <taxon>Mycena</taxon>
    </lineage>
</organism>
<reference evidence="2" key="1">
    <citation type="submission" date="2023-03" db="EMBL/GenBank/DDBJ databases">
        <title>Massive genome expansion in bonnet fungi (Mycena s.s.) driven by repeated elements and novel gene families across ecological guilds.</title>
        <authorList>
            <consortium name="Lawrence Berkeley National Laboratory"/>
            <person name="Harder C.B."/>
            <person name="Miyauchi S."/>
            <person name="Viragh M."/>
            <person name="Kuo A."/>
            <person name="Thoen E."/>
            <person name="Andreopoulos B."/>
            <person name="Lu D."/>
            <person name="Skrede I."/>
            <person name="Drula E."/>
            <person name="Henrissat B."/>
            <person name="Morin E."/>
            <person name="Kohler A."/>
            <person name="Barry K."/>
            <person name="LaButti K."/>
            <person name="Morin E."/>
            <person name="Salamov A."/>
            <person name="Lipzen A."/>
            <person name="Mereny Z."/>
            <person name="Hegedus B."/>
            <person name="Baldrian P."/>
            <person name="Stursova M."/>
            <person name="Weitz H."/>
            <person name="Taylor A."/>
            <person name="Grigoriev I.V."/>
            <person name="Nagy L.G."/>
            <person name="Martin F."/>
            <person name="Kauserud H."/>
        </authorList>
    </citation>
    <scope>NUCLEOTIDE SEQUENCE</scope>
    <source>
        <strain evidence="2">CBHHK182m</strain>
    </source>
</reference>
<keyword evidence="3" id="KW-1185">Reference proteome</keyword>
<feature type="compositionally biased region" description="Acidic residues" evidence="1">
    <location>
        <begin position="501"/>
        <end position="514"/>
    </location>
</feature>
<protein>
    <submittedName>
        <fullName evidence="2">Uncharacterized protein</fullName>
    </submittedName>
</protein>
<feature type="region of interest" description="Disordered" evidence="1">
    <location>
        <begin position="601"/>
        <end position="660"/>
    </location>
</feature>